<accession>A0AC61QQ22</accession>
<sequence>MIYTKEVNDMCVVAKGPNHGPAPIPEEGKWIKATEIKDISGMTHGIGWCAPQQGCCKLSLNVKDGIIEEALVETIGCSGMTHSAAMASEILPGKTILEALNTDLVCDAINTAMRELFLQIVYGRTQSAFSEGGLAIGAGLEDLGKGLVSQCGTLYGTKAKGTRYLQLTEGYITKQFLDEDNEVCGYEFVHMGKFMDAIKKGVDANEALKSVTGTYGRTKPEQGAVKSIDPRKE</sequence>
<name>A0AC61QQ22_9BACT</name>
<reference evidence="1" key="1">
    <citation type="submission" date="2019-04" db="EMBL/GenBank/DDBJ databases">
        <title>Microbes associate with the intestines of laboratory mice.</title>
        <authorList>
            <person name="Navarre W."/>
            <person name="Wong E."/>
            <person name="Huang K."/>
            <person name="Tropini C."/>
            <person name="Ng K."/>
            <person name="Yu B."/>
        </authorList>
    </citation>
    <scope>NUCLEOTIDE SEQUENCE</scope>
    <source>
        <strain evidence="1">NM73_A23</strain>
    </source>
</reference>
<organism evidence="1 2">
    <name type="scientific">Palleniella muris</name>
    <dbReference type="NCBI Taxonomy" id="3038145"/>
    <lineage>
        <taxon>Bacteria</taxon>
        <taxon>Pseudomonadati</taxon>
        <taxon>Bacteroidota</taxon>
        <taxon>Bacteroidia</taxon>
        <taxon>Bacteroidales</taxon>
        <taxon>Prevotellaceae</taxon>
        <taxon>Palleniella</taxon>
    </lineage>
</organism>
<dbReference type="Proteomes" id="UP000308886">
    <property type="component" value="Unassembled WGS sequence"/>
</dbReference>
<keyword evidence="2" id="KW-1185">Reference proteome</keyword>
<evidence type="ECO:0000313" key="2">
    <source>
        <dbReference type="Proteomes" id="UP000308886"/>
    </source>
</evidence>
<dbReference type="EMBL" id="SRZC01000011">
    <property type="protein sequence ID" value="TGX82221.1"/>
    <property type="molecule type" value="Genomic_DNA"/>
</dbReference>
<proteinExistence type="predicted"/>
<evidence type="ECO:0000313" key="1">
    <source>
        <dbReference type="EMBL" id="TGX82221.1"/>
    </source>
</evidence>
<gene>
    <name evidence="1" type="ORF">E5358_07930</name>
</gene>
<protein>
    <submittedName>
        <fullName evidence="1">Uncharacterized protein</fullName>
    </submittedName>
</protein>
<comment type="caution">
    <text evidence="1">The sequence shown here is derived from an EMBL/GenBank/DDBJ whole genome shotgun (WGS) entry which is preliminary data.</text>
</comment>